<protein>
    <recommendedName>
        <fullName evidence="1">ABM domain-containing protein</fullName>
    </recommendedName>
</protein>
<gene>
    <name evidence="2" type="ORF">FNH08_08140</name>
</gene>
<evidence type="ECO:0000259" key="1">
    <source>
        <dbReference type="Pfam" id="PF03992"/>
    </source>
</evidence>
<sequence>MILELVTFRIRPGVSEEQFAEAVRSVDGFLTEQPGFLSRQVLTVEGDRSHVDLVWWEDLAAAQAAAESIRKDPRAASFMSCLDPTSVHLSHARLTHSRPEKP</sequence>
<dbReference type="InterPro" id="IPR011008">
    <property type="entry name" value="Dimeric_a/b-barrel"/>
</dbReference>
<comment type="caution">
    <text evidence="2">The sequence shown here is derived from an EMBL/GenBank/DDBJ whole genome shotgun (WGS) entry which is preliminary data.</text>
</comment>
<dbReference type="AlphaFoldDB" id="A0A5N8XDF4"/>
<keyword evidence="3" id="KW-1185">Reference proteome</keyword>
<dbReference type="Gene3D" id="3.30.70.100">
    <property type="match status" value="1"/>
</dbReference>
<evidence type="ECO:0000313" key="3">
    <source>
        <dbReference type="Proteomes" id="UP000400924"/>
    </source>
</evidence>
<accession>A0A5N8XDF4</accession>
<dbReference type="SUPFAM" id="SSF54909">
    <property type="entry name" value="Dimeric alpha+beta barrel"/>
    <property type="match status" value="1"/>
</dbReference>
<dbReference type="Proteomes" id="UP000400924">
    <property type="component" value="Unassembled WGS sequence"/>
</dbReference>
<evidence type="ECO:0000313" key="2">
    <source>
        <dbReference type="EMBL" id="MPY57146.1"/>
    </source>
</evidence>
<organism evidence="2 3">
    <name type="scientific">Streptomyces spongiae</name>
    <dbReference type="NCBI Taxonomy" id="565072"/>
    <lineage>
        <taxon>Bacteria</taxon>
        <taxon>Bacillati</taxon>
        <taxon>Actinomycetota</taxon>
        <taxon>Actinomycetes</taxon>
        <taxon>Kitasatosporales</taxon>
        <taxon>Streptomycetaceae</taxon>
        <taxon>Streptomyces</taxon>
    </lineage>
</organism>
<dbReference type="EMBL" id="VJZC01000034">
    <property type="protein sequence ID" value="MPY57146.1"/>
    <property type="molecule type" value="Genomic_DNA"/>
</dbReference>
<name>A0A5N8XDF4_9ACTN</name>
<dbReference type="Pfam" id="PF03992">
    <property type="entry name" value="ABM"/>
    <property type="match status" value="1"/>
</dbReference>
<dbReference type="RefSeq" id="WP_152770696.1">
    <property type="nucleotide sequence ID" value="NZ_VJZC01000034.1"/>
</dbReference>
<dbReference type="OrthoDB" id="9798157at2"/>
<dbReference type="InterPro" id="IPR007138">
    <property type="entry name" value="ABM_dom"/>
</dbReference>
<proteinExistence type="predicted"/>
<feature type="domain" description="ABM" evidence="1">
    <location>
        <begin position="1"/>
        <end position="67"/>
    </location>
</feature>
<reference evidence="2 3" key="1">
    <citation type="submission" date="2019-07" db="EMBL/GenBank/DDBJ databases">
        <title>New species of Amycolatopsis and Streptomyces.</title>
        <authorList>
            <person name="Duangmal K."/>
            <person name="Teo W.F.A."/>
            <person name="Lipun K."/>
        </authorList>
    </citation>
    <scope>NUCLEOTIDE SEQUENCE [LARGE SCALE GENOMIC DNA]</scope>
    <source>
        <strain evidence="2 3">NBRC 106415</strain>
    </source>
</reference>